<dbReference type="GO" id="GO:0016757">
    <property type="term" value="F:glycosyltransferase activity"/>
    <property type="evidence" value="ECO:0007669"/>
    <property type="project" value="UniProtKB-KW"/>
</dbReference>
<dbReference type="PANTHER" id="PTHR43179">
    <property type="entry name" value="RHAMNOSYLTRANSFERASE WBBL"/>
    <property type="match status" value="1"/>
</dbReference>
<comment type="similarity">
    <text evidence="1">Belongs to the glycosyltransferase 2 family.</text>
</comment>
<evidence type="ECO:0000256" key="1">
    <source>
        <dbReference type="ARBA" id="ARBA00006739"/>
    </source>
</evidence>
<evidence type="ECO:0000256" key="3">
    <source>
        <dbReference type="ARBA" id="ARBA00022679"/>
    </source>
</evidence>
<dbReference type="EMBL" id="JALBWM010000113">
    <property type="protein sequence ID" value="MCO1336199.1"/>
    <property type="molecule type" value="Genomic_DNA"/>
</dbReference>
<dbReference type="AlphaFoldDB" id="A0A9X2EPS3"/>
<reference evidence="5" key="1">
    <citation type="journal article" date="2022" name="Arch. Microbiol.">
        <title>Microbulbifer okhotskensis sp. nov., isolated from a deep bottom sediment of the Okhotsk Sea.</title>
        <authorList>
            <person name="Romanenko L."/>
            <person name="Kurilenko V."/>
            <person name="Otstavnykh N."/>
            <person name="Velansky P."/>
            <person name="Isaeva M."/>
            <person name="Mikhailov V."/>
        </authorList>
    </citation>
    <scope>NUCLEOTIDE SEQUENCE</scope>
    <source>
        <strain evidence="5">OS29</strain>
    </source>
</reference>
<dbReference type="Proteomes" id="UP001139028">
    <property type="component" value="Unassembled WGS sequence"/>
</dbReference>
<name>A0A9X2EPS3_9GAMM</name>
<dbReference type="InterPro" id="IPR029044">
    <property type="entry name" value="Nucleotide-diphossugar_trans"/>
</dbReference>
<keyword evidence="3 5" id="KW-0808">Transferase</keyword>
<keyword evidence="2 5" id="KW-0328">Glycosyltransferase</keyword>
<sequence>MENVLQGYSAQSFPTNDFELILIDNNSSDPNIISCYHQYKNRLALTLVYRPVLTNPFALNSARNLGVRISKNNWCIFTDSDCIPSPQYLTEISAEIHKNGRNICMAGIREFILKNDIDTKKIDKTNGYLNTCPRFKSPSNYGLLKDRRIGKIERLPNTEQPWGHFYGCNMVFNKEDIIKAGFFDEHYDGTWGYDDIDLAYRIINNFKVKPIFMKKAIVYHQDKIHLGNRTNYTPNRVEKLNNPNYQYICNKISGYYEFSNREFKRFGLTLT</sequence>
<dbReference type="InterPro" id="IPR001173">
    <property type="entry name" value="Glyco_trans_2-like"/>
</dbReference>
<gene>
    <name evidence="5" type="ORF">MO867_17860</name>
</gene>
<evidence type="ECO:0000313" key="5">
    <source>
        <dbReference type="EMBL" id="MCO1336199.1"/>
    </source>
</evidence>
<organism evidence="5 6">
    <name type="scientific">Microbulbifer okhotskensis</name>
    <dbReference type="NCBI Taxonomy" id="2926617"/>
    <lineage>
        <taxon>Bacteria</taxon>
        <taxon>Pseudomonadati</taxon>
        <taxon>Pseudomonadota</taxon>
        <taxon>Gammaproteobacteria</taxon>
        <taxon>Cellvibrionales</taxon>
        <taxon>Microbulbiferaceae</taxon>
        <taxon>Microbulbifer</taxon>
    </lineage>
</organism>
<evidence type="ECO:0000256" key="2">
    <source>
        <dbReference type="ARBA" id="ARBA00022676"/>
    </source>
</evidence>
<feature type="domain" description="Glycosyltransferase 2-like" evidence="4">
    <location>
        <begin position="11"/>
        <end position="175"/>
    </location>
</feature>
<dbReference type="PANTHER" id="PTHR43179:SF12">
    <property type="entry name" value="GALACTOFURANOSYLTRANSFERASE GLFT2"/>
    <property type="match status" value="1"/>
</dbReference>
<accession>A0A9X2EPS3</accession>
<evidence type="ECO:0000259" key="4">
    <source>
        <dbReference type="Pfam" id="PF00535"/>
    </source>
</evidence>
<proteinExistence type="inferred from homology"/>
<protein>
    <submittedName>
        <fullName evidence="5">Glycosyltransferase</fullName>
        <ecNumber evidence="5">2.4.-.-</ecNumber>
    </submittedName>
</protein>
<dbReference type="Gene3D" id="3.90.550.10">
    <property type="entry name" value="Spore Coat Polysaccharide Biosynthesis Protein SpsA, Chain A"/>
    <property type="match status" value="1"/>
</dbReference>
<dbReference type="EC" id="2.4.-.-" evidence="5"/>
<comment type="caution">
    <text evidence="5">The sequence shown here is derived from an EMBL/GenBank/DDBJ whole genome shotgun (WGS) entry which is preliminary data.</text>
</comment>
<evidence type="ECO:0000313" key="6">
    <source>
        <dbReference type="Proteomes" id="UP001139028"/>
    </source>
</evidence>
<dbReference type="SUPFAM" id="SSF53448">
    <property type="entry name" value="Nucleotide-diphospho-sugar transferases"/>
    <property type="match status" value="1"/>
</dbReference>
<keyword evidence="6" id="KW-1185">Reference proteome</keyword>
<dbReference type="Pfam" id="PF00535">
    <property type="entry name" value="Glycos_transf_2"/>
    <property type="match status" value="1"/>
</dbReference>